<dbReference type="GO" id="GO:0016020">
    <property type="term" value="C:membrane"/>
    <property type="evidence" value="ECO:0007669"/>
    <property type="project" value="UniProtKB-SubCell"/>
</dbReference>
<dbReference type="InterPro" id="IPR000276">
    <property type="entry name" value="GPCR_Rhodpsn"/>
</dbReference>
<dbReference type="PANTHER" id="PTHR23360:SF16">
    <property type="entry name" value="G-PROTEIN COUPLED RECEPTORS FAMILY 1 PROFILE DOMAIN-CONTAINING PROTEIN"/>
    <property type="match status" value="1"/>
</dbReference>
<dbReference type="InterPro" id="IPR019424">
    <property type="entry name" value="7TM_GPCR_Srsx"/>
</dbReference>
<evidence type="ECO:0000256" key="4">
    <source>
        <dbReference type="ARBA" id="ARBA00023136"/>
    </source>
</evidence>
<keyword evidence="2 5" id="KW-0812">Transmembrane</keyword>
<evidence type="ECO:0000256" key="2">
    <source>
        <dbReference type="ARBA" id="ARBA00022692"/>
    </source>
</evidence>
<dbReference type="EMBL" id="JAUCMV010000002">
    <property type="protein sequence ID" value="KAK0420992.1"/>
    <property type="molecule type" value="Genomic_DNA"/>
</dbReference>
<protein>
    <recommendedName>
        <fullName evidence="6">G-protein coupled receptors family 1 profile domain-containing protein</fullName>
    </recommendedName>
</protein>
<dbReference type="InterPro" id="IPR017452">
    <property type="entry name" value="GPCR_Rhodpsn_7TM"/>
</dbReference>
<evidence type="ECO:0000256" key="5">
    <source>
        <dbReference type="SAM" id="Phobius"/>
    </source>
</evidence>
<feature type="domain" description="G-protein coupled receptors family 1 profile" evidence="6">
    <location>
        <begin position="84"/>
        <end position="265"/>
    </location>
</feature>
<reference evidence="7" key="1">
    <citation type="submission" date="2023-06" db="EMBL/GenBank/DDBJ databases">
        <title>Genomic analysis of the entomopathogenic nematode Steinernema hermaphroditum.</title>
        <authorList>
            <person name="Schwarz E.M."/>
            <person name="Heppert J.K."/>
            <person name="Baniya A."/>
            <person name="Schwartz H.T."/>
            <person name="Tan C.-H."/>
            <person name="Antoshechkin I."/>
            <person name="Sternberg P.W."/>
            <person name="Goodrich-Blair H."/>
            <person name="Dillman A.R."/>
        </authorList>
    </citation>
    <scope>NUCLEOTIDE SEQUENCE</scope>
    <source>
        <strain evidence="7">PS9179</strain>
        <tissue evidence="7">Whole animal</tissue>
    </source>
</reference>
<dbReference type="PROSITE" id="PS00237">
    <property type="entry name" value="G_PROTEIN_RECEP_F1_1"/>
    <property type="match status" value="1"/>
</dbReference>
<dbReference type="Pfam" id="PF10320">
    <property type="entry name" value="7TM_GPCR_Srsx"/>
    <property type="match status" value="1"/>
</dbReference>
<dbReference type="Proteomes" id="UP001175271">
    <property type="component" value="Unassembled WGS sequence"/>
</dbReference>
<feature type="transmembrane region" description="Helical" evidence="5">
    <location>
        <begin position="210"/>
        <end position="236"/>
    </location>
</feature>
<feature type="transmembrane region" description="Helical" evidence="5">
    <location>
        <begin position="170"/>
        <end position="189"/>
    </location>
</feature>
<dbReference type="Gene3D" id="1.20.1070.10">
    <property type="entry name" value="Rhodopsin 7-helix transmembrane proteins"/>
    <property type="match status" value="1"/>
</dbReference>
<evidence type="ECO:0000313" key="8">
    <source>
        <dbReference type="Proteomes" id="UP001175271"/>
    </source>
</evidence>
<evidence type="ECO:0000256" key="1">
    <source>
        <dbReference type="ARBA" id="ARBA00004370"/>
    </source>
</evidence>
<dbReference type="GO" id="GO:0004930">
    <property type="term" value="F:G protein-coupled receptor activity"/>
    <property type="evidence" value="ECO:0007669"/>
    <property type="project" value="InterPro"/>
</dbReference>
<accession>A0AA39M4U2</accession>
<keyword evidence="8" id="KW-1185">Reference proteome</keyword>
<proteinExistence type="predicted"/>
<dbReference type="AlphaFoldDB" id="A0AA39M4U2"/>
<dbReference type="PANTHER" id="PTHR23360">
    <property type="entry name" value="G-PROTEIN COUPLED RECEPTORS FAMILY 1 PROFILE DOMAIN-CONTAINING PROTEIN-RELATED"/>
    <property type="match status" value="1"/>
</dbReference>
<gene>
    <name evidence="7" type="ORF">QR680_015009</name>
</gene>
<keyword evidence="3 5" id="KW-1133">Transmembrane helix</keyword>
<feature type="transmembrane region" description="Helical" evidence="5">
    <location>
        <begin position="87"/>
        <end position="107"/>
    </location>
</feature>
<feature type="transmembrane region" description="Helical" evidence="5">
    <location>
        <begin position="127"/>
        <end position="150"/>
    </location>
</feature>
<feature type="transmembrane region" description="Helical" evidence="5">
    <location>
        <begin position="248"/>
        <end position="267"/>
    </location>
</feature>
<evidence type="ECO:0000256" key="3">
    <source>
        <dbReference type="ARBA" id="ARBA00022989"/>
    </source>
</evidence>
<keyword evidence="4 5" id="KW-0472">Membrane</keyword>
<dbReference type="PROSITE" id="PS50262">
    <property type="entry name" value="G_PROTEIN_RECEP_F1_2"/>
    <property type="match status" value="1"/>
</dbReference>
<dbReference type="SMART" id="SM01381">
    <property type="entry name" value="7TM_GPCR_Srsx"/>
    <property type="match status" value="1"/>
</dbReference>
<dbReference type="InterPro" id="IPR047130">
    <property type="entry name" value="7TM_GPCR_Srsx_nematod"/>
</dbReference>
<name>A0AA39M4U2_9BILA</name>
<evidence type="ECO:0000259" key="6">
    <source>
        <dbReference type="PROSITE" id="PS50262"/>
    </source>
</evidence>
<comment type="caution">
    <text evidence="7">The sequence shown here is derived from an EMBL/GenBank/DDBJ whole genome shotgun (WGS) entry which is preliminary data.</text>
</comment>
<organism evidence="7 8">
    <name type="scientific">Steinernema hermaphroditum</name>
    <dbReference type="NCBI Taxonomy" id="289476"/>
    <lineage>
        <taxon>Eukaryota</taxon>
        <taxon>Metazoa</taxon>
        <taxon>Ecdysozoa</taxon>
        <taxon>Nematoda</taxon>
        <taxon>Chromadorea</taxon>
        <taxon>Rhabditida</taxon>
        <taxon>Tylenchina</taxon>
        <taxon>Panagrolaimomorpha</taxon>
        <taxon>Strongyloidoidea</taxon>
        <taxon>Steinernematidae</taxon>
        <taxon>Steinernema</taxon>
    </lineage>
</organism>
<comment type="subcellular location">
    <subcellularLocation>
        <location evidence="1">Membrane</location>
    </subcellularLocation>
</comment>
<dbReference type="SUPFAM" id="SSF81321">
    <property type="entry name" value="Family A G protein-coupled receptor-like"/>
    <property type="match status" value="1"/>
</dbReference>
<feature type="transmembrane region" description="Helical" evidence="5">
    <location>
        <begin position="20"/>
        <end position="40"/>
    </location>
</feature>
<sequence length="304" mass="34859">MSLVNWSLSASKAFFIQRFLCFYLVLALIIGLFSNGLIVLNSIASTPMQHTDCYPGRHGYPHYLRPPPFLYFIIVEKLIPFSECYKYQFFPCSGMNITTALMVAVGLDRYLSIRHPIRYRKWSRTLYLSLMMFACILYDILVKTVGYITITDDPVICLIPDAYSGIGKDFWVFSEVVINIFVLIVYQMIRKEMKKMSMTAMKTHTDNIMASLYIIVFFYIFGWLTTMCLLGTLQILTTDTNLMVTAELASGMFANVNMTIPAFVYFTRSVTYKNALKKLFRSNRVETVISVVTSNHNASHSRTG</sequence>
<evidence type="ECO:0000313" key="7">
    <source>
        <dbReference type="EMBL" id="KAK0420992.1"/>
    </source>
</evidence>